<comment type="caution">
    <text evidence="4">The sequence shown here is derived from an EMBL/GenBank/DDBJ whole genome shotgun (WGS) entry which is preliminary data.</text>
</comment>
<feature type="region of interest" description="Disordered" evidence="1">
    <location>
        <begin position="351"/>
        <end position="404"/>
    </location>
</feature>
<dbReference type="InterPro" id="IPR025330">
    <property type="entry name" value="DUF4236"/>
</dbReference>
<keyword evidence="2" id="KW-0472">Membrane</keyword>
<organism evidence="4 5">
    <name type="scientific">Pseudonocardia bannensis</name>
    <dbReference type="NCBI Taxonomy" id="630973"/>
    <lineage>
        <taxon>Bacteria</taxon>
        <taxon>Bacillati</taxon>
        <taxon>Actinomycetota</taxon>
        <taxon>Actinomycetes</taxon>
        <taxon>Pseudonocardiales</taxon>
        <taxon>Pseudonocardiaceae</taxon>
        <taxon>Pseudonocardia</taxon>
    </lineage>
</organism>
<protein>
    <submittedName>
        <fullName evidence="4">DUF4236 domain-containing protein</fullName>
    </submittedName>
</protein>
<keyword evidence="5" id="KW-1185">Reference proteome</keyword>
<dbReference type="Gene3D" id="3.30.70.2330">
    <property type="match status" value="1"/>
</dbReference>
<keyword evidence="2" id="KW-1133">Transmembrane helix</keyword>
<dbReference type="Pfam" id="PF14020">
    <property type="entry name" value="DUF4236"/>
    <property type="match status" value="1"/>
</dbReference>
<keyword evidence="2" id="KW-0812">Transmembrane</keyword>
<evidence type="ECO:0000259" key="3">
    <source>
        <dbReference type="Pfam" id="PF14020"/>
    </source>
</evidence>
<dbReference type="EMBL" id="JAAXKZ010000026">
    <property type="protein sequence ID" value="NMH91855.1"/>
    <property type="molecule type" value="Genomic_DNA"/>
</dbReference>
<dbReference type="AlphaFoldDB" id="A0A848DH24"/>
<evidence type="ECO:0000313" key="4">
    <source>
        <dbReference type="EMBL" id="NMH91855.1"/>
    </source>
</evidence>
<gene>
    <name evidence="4" type="ORF">HF519_09755</name>
</gene>
<dbReference type="Proteomes" id="UP000586918">
    <property type="component" value="Unassembled WGS sequence"/>
</dbReference>
<name>A0A848DH24_9PSEU</name>
<reference evidence="4 5" key="1">
    <citation type="submission" date="2020-04" db="EMBL/GenBank/DDBJ databases">
        <authorList>
            <person name="Klaysubun C."/>
            <person name="Duangmal K."/>
            <person name="Lipun K."/>
        </authorList>
    </citation>
    <scope>NUCLEOTIDE SEQUENCE [LARGE SCALE GENOMIC DNA]</scope>
    <source>
        <strain evidence="4 5">DSM 45300</strain>
    </source>
</reference>
<accession>A0A848DH24</accession>
<proteinExistence type="predicted"/>
<feature type="transmembrane region" description="Helical" evidence="2">
    <location>
        <begin position="118"/>
        <end position="147"/>
    </location>
</feature>
<sequence>MSFYLRSSIKVGPFRCGLSRSGLSVSTGVPGLRVGAGPRGAFVRVGAAGVHSYLTVPSRRQPTAARRNPPASPTFTGSAGIELEDITGVGAAQLLPATPSELVESLNTAASRHSIWPWVLAVTVVLTFAVSPLMLILGVPALVAAVWSDRVRRTVVMFYEVDGAPAAQYQDLLTHFAAAIATKKAWHTVAQGALRTTHQRKVNAGASALVRREALARSLAGPPQLASNIAIPTLQSSSRSIYLLPDRALVRDGSRYADVSYDELRAAAGPDRFIETGTVPSDATVVDTTWEYVNKKGGPDKRFKNNRRLPVVLYGEVTLSTRTGMSTVLSFSRYDAAPVLASAIESMKAPAPSLPVQHPASEPVTQLRQAPRTPARELPSRLPHPVRPDATPASSQDARSGSHRVPVTHAAVGATVTPIPAPAAPPVPVEFVPVSSDGRLQVVGESHYQPALARAARGRTAEYEVASHIPAQAVLVPEPSNPYDRHAVRVDVLGDGDPATVGYISRDLAPAYHAVLGTLAPGTFATCPARITGGGPKYYGIYLHLADAADLGLSSPGRTTAAHSVSLAPETSCTVTGEENHQDYLRTCLRDARGATRVVTELGWCPIRSGKYSGQTAIEVRINGARVGQLTYAMTQRYAESIRSVEQSGRTPTAEALLADGPRGIQVELRLPRTTS</sequence>
<evidence type="ECO:0000256" key="1">
    <source>
        <dbReference type="SAM" id="MobiDB-lite"/>
    </source>
</evidence>
<evidence type="ECO:0000256" key="2">
    <source>
        <dbReference type="SAM" id="Phobius"/>
    </source>
</evidence>
<feature type="domain" description="DUF4236" evidence="3">
    <location>
        <begin position="3"/>
        <end position="49"/>
    </location>
</feature>
<evidence type="ECO:0000313" key="5">
    <source>
        <dbReference type="Proteomes" id="UP000586918"/>
    </source>
</evidence>